<dbReference type="PANTHER" id="PTHR34207:SF22">
    <property type="entry name" value="PROTEIN BIC1"/>
    <property type="match status" value="1"/>
</dbReference>
<organism evidence="1 2">
    <name type="scientific">Deinandra increscens subsp. villosa</name>
    <dbReference type="NCBI Taxonomy" id="3103831"/>
    <lineage>
        <taxon>Eukaryota</taxon>
        <taxon>Viridiplantae</taxon>
        <taxon>Streptophyta</taxon>
        <taxon>Embryophyta</taxon>
        <taxon>Tracheophyta</taxon>
        <taxon>Spermatophyta</taxon>
        <taxon>Magnoliopsida</taxon>
        <taxon>eudicotyledons</taxon>
        <taxon>Gunneridae</taxon>
        <taxon>Pentapetalae</taxon>
        <taxon>asterids</taxon>
        <taxon>campanulids</taxon>
        <taxon>Asterales</taxon>
        <taxon>Asteraceae</taxon>
        <taxon>Asteroideae</taxon>
        <taxon>Heliantheae alliance</taxon>
        <taxon>Madieae</taxon>
        <taxon>Madiinae</taxon>
        <taxon>Deinandra</taxon>
    </lineage>
</organism>
<proteinExistence type="predicted"/>
<dbReference type="PANTHER" id="PTHR34207">
    <property type="entry name" value="PROTEIN BIC1"/>
    <property type="match status" value="1"/>
</dbReference>
<evidence type="ECO:0000313" key="2">
    <source>
        <dbReference type="Proteomes" id="UP001408789"/>
    </source>
</evidence>
<dbReference type="InterPro" id="IPR040374">
    <property type="entry name" value="BIC"/>
</dbReference>
<keyword evidence="2" id="KW-1185">Reference proteome</keyword>
<name>A0AAP0CIX7_9ASTR</name>
<dbReference type="EMBL" id="JBCNJP010000023">
    <property type="protein sequence ID" value="KAK9057649.1"/>
    <property type="molecule type" value="Genomic_DNA"/>
</dbReference>
<dbReference type="GO" id="GO:0009785">
    <property type="term" value="P:blue light signaling pathway"/>
    <property type="evidence" value="ECO:0007669"/>
    <property type="project" value="InterPro"/>
</dbReference>
<dbReference type="CDD" id="cd22645">
    <property type="entry name" value="BIC1_CID"/>
    <property type="match status" value="1"/>
</dbReference>
<accession>A0AAP0CIX7</accession>
<dbReference type="AlphaFoldDB" id="A0AAP0CIX7"/>
<evidence type="ECO:0000313" key="1">
    <source>
        <dbReference type="EMBL" id="KAK9057649.1"/>
    </source>
</evidence>
<gene>
    <name evidence="1" type="ORF">SSX86_022485</name>
</gene>
<sequence length="122" mass="13684">MDSKKNPNKKHEEFVFKNANEVIKKPNFLSCSPLVAGEGDVSTPPTLVVAVVEESGRDRLKRHRVEVAGRVRIPDIWGHEDLLKDWIDCTVFDSSLGNSTIVSARAALVQERRSSLRIENQC</sequence>
<protein>
    <recommendedName>
        <fullName evidence="3">Protein BIC1</fullName>
    </recommendedName>
</protein>
<reference evidence="1 2" key="1">
    <citation type="submission" date="2024-04" db="EMBL/GenBank/DDBJ databases">
        <title>The reference genome of an endangered Asteraceae, Deinandra increscens subsp. villosa, native to the Central Coast of California.</title>
        <authorList>
            <person name="Guilliams M."/>
            <person name="Hasenstab-Lehman K."/>
            <person name="Meyer R."/>
            <person name="Mcevoy S."/>
        </authorList>
    </citation>
    <scope>NUCLEOTIDE SEQUENCE [LARGE SCALE GENOMIC DNA]</scope>
    <source>
        <tissue evidence="1">Leaf</tissue>
    </source>
</reference>
<evidence type="ECO:0008006" key="3">
    <source>
        <dbReference type="Google" id="ProtNLM"/>
    </source>
</evidence>
<dbReference type="Proteomes" id="UP001408789">
    <property type="component" value="Unassembled WGS sequence"/>
</dbReference>
<comment type="caution">
    <text evidence="1">The sequence shown here is derived from an EMBL/GenBank/DDBJ whole genome shotgun (WGS) entry which is preliminary data.</text>
</comment>